<dbReference type="EMBL" id="JBJKBG010000011">
    <property type="protein sequence ID" value="KAL3717449.1"/>
    <property type="molecule type" value="Genomic_DNA"/>
</dbReference>
<dbReference type="AlphaFoldDB" id="A0ABD3IT52"/>
<name>A0ABD3IT52_EUCGL</name>
<proteinExistence type="predicted"/>
<dbReference type="PANTHER" id="PTHR33240">
    <property type="entry name" value="OS08G0508500 PROTEIN"/>
    <property type="match status" value="1"/>
</dbReference>
<sequence>MLYRYFGKIGKDEEEIIPISVTLLDFTGDIRDAKGAMVVNLMIRSRTTKITFFMIDVNGSYNLLLGRDCIHSNQYIPSSLHQRLAF</sequence>
<comment type="caution">
    <text evidence="1">The sequence shown here is derived from an EMBL/GenBank/DDBJ whole genome shotgun (WGS) entry which is preliminary data.</text>
</comment>
<evidence type="ECO:0000313" key="1">
    <source>
        <dbReference type="EMBL" id="KAL3717449.1"/>
    </source>
</evidence>
<evidence type="ECO:0000313" key="2">
    <source>
        <dbReference type="Proteomes" id="UP001634007"/>
    </source>
</evidence>
<protein>
    <submittedName>
        <fullName evidence="1">Uncharacterized protein</fullName>
    </submittedName>
</protein>
<organism evidence="1 2">
    <name type="scientific">Eucalyptus globulus</name>
    <name type="common">Tasmanian blue gum</name>
    <dbReference type="NCBI Taxonomy" id="34317"/>
    <lineage>
        <taxon>Eukaryota</taxon>
        <taxon>Viridiplantae</taxon>
        <taxon>Streptophyta</taxon>
        <taxon>Embryophyta</taxon>
        <taxon>Tracheophyta</taxon>
        <taxon>Spermatophyta</taxon>
        <taxon>Magnoliopsida</taxon>
        <taxon>eudicotyledons</taxon>
        <taxon>Gunneridae</taxon>
        <taxon>Pentapetalae</taxon>
        <taxon>rosids</taxon>
        <taxon>malvids</taxon>
        <taxon>Myrtales</taxon>
        <taxon>Myrtaceae</taxon>
        <taxon>Myrtoideae</taxon>
        <taxon>Eucalypteae</taxon>
        <taxon>Eucalyptus</taxon>
    </lineage>
</organism>
<gene>
    <name evidence="1" type="ORF">ACJRO7_008955</name>
</gene>
<dbReference type="PANTHER" id="PTHR33240:SF15">
    <property type="entry name" value="GAG-PRO-LIKE PROTEIN"/>
    <property type="match status" value="1"/>
</dbReference>
<reference evidence="1 2" key="1">
    <citation type="submission" date="2024-11" db="EMBL/GenBank/DDBJ databases">
        <title>Chromosome-level genome assembly of Eucalyptus globulus Labill. provides insights into its genome evolution.</title>
        <authorList>
            <person name="Li X."/>
        </authorList>
    </citation>
    <scope>NUCLEOTIDE SEQUENCE [LARGE SCALE GENOMIC DNA]</scope>
    <source>
        <strain evidence="1">CL2024</strain>
        <tissue evidence="1">Fresh tender leaves</tissue>
    </source>
</reference>
<keyword evidence="2" id="KW-1185">Reference proteome</keyword>
<dbReference type="Proteomes" id="UP001634007">
    <property type="component" value="Unassembled WGS sequence"/>
</dbReference>
<accession>A0ABD3IT52</accession>